<dbReference type="InterPro" id="IPR011037">
    <property type="entry name" value="Pyrv_Knase-like_insert_dom_sf"/>
</dbReference>
<dbReference type="Proteomes" id="UP000800981">
    <property type="component" value="Unassembled WGS sequence"/>
</dbReference>
<reference evidence="3 4" key="1">
    <citation type="submission" date="2020-03" db="EMBL/GenBank/DDBJ databases">
        <title>Two novel Motilibacter sp.</title>
        <authorList>
            <person name="Liu S."/>
        </authorList>
    </citation>
    <scope>NUCLEOTIDE SEQUENCE [LARGE SCALE GENOMIC DNA]</scope>
    <source>
        <strain evidence="3 4">E257</strain>
    </source>
</reference>
<dbReference type="PANTHER" id="PTHR30212:SF2">
    <property type="entry name" value="PROTEIN YIIM"/>
    <property type="match status" value="1"/>
</dbReference>
<feature type="region of interest" description="Disordered" evidence="1">
    <location>
        <begin position="205"/>
        <end position="225"/>
    </location>
</feature>
<protein>
    <submittedName>
        <fullName evidence="3">MOSC domain-containing protein</fullName>
    </submittedName>
</protein>
<gene>
    <name evidence="3" type="ORF">G9H71_12230</name>
</gene>
<dbReference type="PANTHER" id="PTHR30212">
    <property type="entry name" value="PROTEIN YIIM"/>
    <property type="match status" value="1"/>
</dbReference>
<proteinExistence type="predicted"/>
<sequence>MGRVTSVNVGRPRPVGARGRMSGIDKRPVDGPVHVSAPAGKGGGLAEDAVCDARHHGGPDQAVYAYAREDLDTWERQLGRALTSGGFGENLTTEGVDVTGAEVGELWRVGPSLLLQVTQPRVPCRTFAGWLGERGWMRTFTAAAVPGAYLRVLEPGEVRRGDGLRVEHRPGHGVTMQVAFRALLTEPALLPRLLDAPELPTQTRGLVLRRLAPTTPSGPGPTLLP</sequence>
<dbReference type="SUPFAM" id="SSF50800">
    <property type="entry name" value="PK beta-barrel domain-like"/>
    <property type="match status" value="1"/>
</dbReference>
<comment type="caution">
    <text evidence="3">The sequence shown here is derived from an EMBL/GenBank/DDBJ whole genome shotgun (WGS) entry which is preliminary data.</text>
</comment>
<dbReference type="Pfam" id="PF03473">
    <property type="entry name" value="MOSC"/>
    <property type="match status" value="1"/>
</dbReference>
<name>A0ABX0GVH6_9ACTN</name>
<feature type="domain" description="MOSC" evidence="2">
    <location>
        <begin position="27"/>
        <end position="167"/>
    </location>
</feature>
<dbReference type="EMBL" id="JAANNP010000007">
    <property type="protein sequence ID" value="NHC14545.1"/>
    <property type="molecule type" value="Genomic_DNA"/>
</dbReference>
<feature type="compositionally biased region" description="Pro residues" evidence="1">
    <location>
        <begin position="216"/>
        <end position="225"/>
    </location>
</feature>
<feature type="compositionally biased region" description="Low complexity" evidence="1">
    <location>
        <begin position="9"/>
        <end position="20"/>
    </location>
</feature>
<dbReference type="InterPro" id="IPR005302">
    <property type="entry name" value="MoCF_Sase_C"/>
</dbReference>
<evidence type="ECO:0000313" key="3">
    <source>
        <dbReference type="EMBL" id="NHC14545.1"/>
    </source>
</evidence>
<dbReference type="Gene3D" id="2.40.33.20">
    <property type="entry name" value="PK beta-barrel domain-like"/>
    <property type="match status" value="1"/>
</dbReference>
<evidence type="ECO:0000256" key="1">
    <source>
        <dbReference type="SAM" id="MobiDB-lite"/>
    </source>
</evidence>
<feature type="region of interest" description="Disordered" evidence="1">
    <location>
        <begin position="1"/>
        <end position="33"/>
    </location>
</feature>
<dbReference type="InterPro" id="IPR052353">
    <property type="entry name" value="Benzoxazolinone_Detox_Enz"/>
</dbReference>
<dbReference type="PROSITE" id="PS51340">
    <property type="entry name" value="MOSC"/>
    <property type="match status" value="1"/>
</dbReference>
<dbReference type="RefSeq" id="WP_166282178.1">
    <property type="nucleotide sequence ID" value="NZ_JAANNP010000007.1"/>
</dbReference>
<evidence type="ECO:0000259" key="2">
    <source>
        <dbReference type="PROSITE" id="PS51340"/>
    </source>
</evidence>
<accession>A0ABX0GVH6</accession>
<organism evidence="3 4">
    <name type="scientific">Motilibacter deserti</name>
    <dbReference type="NCBI Taxonomy" id="2714956"/>
    <lineage>
        <taxon>Bacteria</taxon>
        <taxon>Bacillati</taxon>
        <taxon>Actinomycetota</taxon>
        <taxon>Actinomycetes</taxon>
        <taxon>Motilibacterales</taxon>
        <taxon>Motilibacteraceae</taxon>
        <taxon>Motilibacter</taxon>
    </lineage>
</organism>
<evidence type="ECO:0000313" key="4">
    <source>
        <dbReference type="Proteomes" id="UP000800981"/>
    </source>
</evidence>
<keyword evidence="4" id="KW-1185">Reference proteome</keyword>